<dbReference type="AlphaFoldDB" id="A0A8H6LT39"/>
<feature type="region of interest" description="Disordered" evidence="1">
    <location>
        <begin position="211"/>
        <end position="238"/>
    </location>
</feature>
<reference evidence="2 3" key="1">
    <citation type="submission" date="2020-07" db="EMBL/GenBank/DDBJ databases">
        <title>Comparative genomics of pyrophilous fungi reveals a link between fire events and developmental genes.</title>
        <authorList>
            <consortium name="DOE Joint Genome Institute"/>
            <person name="Steindorff A.S."/>
            <person name="Carver A."/>
            <person name="Calhoun S."/>
            <person name="Stillman K."/>
            <person name="Liu H."/>
            <person name="Lipzen A."/>
            <person name="Pangilinan J."/>
            <person name="Labutti K."/>
            <person name="Bruns T.D."/>
            <person name="Grigoriev I.V."/>
        </authorList>
    </citation>
    <scope>NUCLEOTIDE SEQUENCE [LARGE SCALE GENOMIC DNA]</scope>
    <source>
        <strain evidence="2 3">CBS 144469</strain>
    </source>
</reference>
<comment type="caution">
    <text evidence="2">The sequence shown here is derived from an EMBL/GenBank/DDBJ whole genome shotgun (WGS) entry which is preliminary data.</text>
</comment>
<keyword evidence="3" id="KW-1185">Reference proteome</keyword>
<dbReference type="EMBL" id="JACGCI010000269">
    <property type="protein sequence ID" value="KAF6741274.1"/>
    <property type="molecule type" value="Genomic_DNA"/>
</dbReference>
<name>A0A8H6LT39_9AGAR</name>
<accession>A0A8H6LT39</accession>
<evidence type="ECO:0000313" key="3">
    <source>
        <dbReference type="Proteomes" id="UP000521943"/>
    </source>
</evidence>
<feature type="compositionally biased region" description="Basic and acidic residues" evidence="1">
    <location>
        <begin position="129"/>
        <end position="140"/>
    </location>
</feature>
<feature type="region of interest" description="Disordered" evidence="1">
    <location>
        <begin position="101"/>
        <end position="140"/>
    </location>
</feature>
<gene>
    <name evidence="2" type="ORF">DFP72DRAFT_862744</name>
</gene>
<dbReference type="Proteomes" id="UP000521943">
    <property type="component" value="Unassembled WGS sequence"/>
</dbReference>
<proteinExistence type="predicted"/>
<evidence type="ECO:0000256" key="1">
    <source>
        <dbReference type="SAM" id="MobiDB-lite"/>
    </source>
</evidence>
<evidence type="ECO:0000313" key="2">
    <source>
        <dbReference type="EMBL" id="KAF6741274.1"/>
    </source>
</evidence>
<protein>
    <submittedName>
        <fullName evidence="2">Uncharacterized protein</fullName>
    </submittedName>
</protein>
<organism evidence="2 3">
    <name type="scientific">Ephemerocybe angulata</name>
    <dbReference type="NCBI Taxonomy" id="980116"/>
    <lineage>
        <taxon>Eukaryota</taxon>
        <taxon>Fungi</taxon>
        <taxon>Dikarya</taxon>
        <taxon>Basidiomycota</taxon>
        <taxon>Agaricomycotina</taxon>
        <taxon>Agaricomycetes</taxon>
        <taxon>Agaricomycetidae</taxon>
        <taxon>Agaricales</taxon>
        <taxon>Agaricineae</taxon>
        <taxon>Psathyrellaceae</taxon>
        <taxon>Ephemerocybe</taxon>
    </lineage>
</organism>
<sequence length="471" mass="52244">MLEAYQATSGDDGDSASTPAAGGDVPRPFMARVLVSGGSNAKKFTHPRHRDFHVCLQGIFPLIYVIYSRAPAAWAVPRPALGNSNLHRHPTLRAAFGALTVPNDANSRPPPTSPPPSHVPTKPKAQRTRAYEPDPDETKTPERKLELFFALLEDLDSSEFARAYVVARGRAWLRRRSQSLPTDHNFTPPVRSIRRSEFHQSQYPDLDSTRLATVNPNRAPHASYTTRRRRPAVRRHRGRELDTHAGSMGYMESKLAQDQCRTNSEAGIGAYCRCQDSFGPHELTLPSRPFSRVDCVVGVSLVVMNRRCLEDVAFVVTSILSPVLWASLTVFLQDGSGLAFRRRRHAQCAIFLRIPPSHHRPLAAAFTDSTTQDAHASPTQRHVVGRISHWLNATSLDAVGSGWTRFAHCSSGREQEDAQEMVVVGGWGTVPSTDDTWMTLAFLWPAADCGRVTRKPGTEDQLPRDLCPIRT</sequence>
<feature type="region of interest" description="Disordered" evidence="1">
    <location>
        <begin position="1"/>
        <end position="26"/>
    </location>
</feature>
<feature type="compositionally biased region" description="Pro residues" evidence="1">
    <location>
        <begin position="108"/>
        <end position="118"/>
    </location>
</feature>
<feature type="compositionally biased region" description="Basic residues" evidence="1">
    <location>
        <begin position="226"/>
        <end position="238"/>
    </location>
</feature>